<gene>
    <name evidence="2" type="ORF">AMON00008_LOCUS33029</name>
</gene>
<sequence>MEDAQTQLPSSLWSTPAHSEASAEASKSPLFLGLDESSSVIGSRQATPLSGFIPLTREATPLHADFSRLRSPPVVSLALQHFAKQIGEGRMNPAEAEPLDAGARLGIGGGGDADLSRRSGGSFPIFAAEKSPATLGRVSEDAPIEVCRVISDGAEQRDGSTPLPVSLRVEELLPAPSLVGSMEDAGGKRFPGGDDFSTGFLGTPECTPLHLGILSAPPGGGQHLSWLGAGSHMREVWNSGIEEPFVADDSQDLPSAGSAGHPLLCAKPCKYACKPRGCKDGKSCDRCHLCPWRRMDERQQPCQRGARTVMQ</sequence>
<feature type="region of interest" description="Disordered" evidence="1">
    <location>
        <begin position="1"/>
        <end position="28"/>
    </location>
</feature>
<dbReference type="EMBL" id="HBNR01047384">
    <property type="protein sequence ID" value="CAE4609377.1"/>
    <property type="molecule type" value="Transcribed_RNA"/>
</dbReference>
<protein>
    <recommendedName>
        <fullName evidence="3">C3H1-type domain-containing protein</fullName>
    </recommendedName>
</protein>
<proteinExistence type="predicted"/>
<accession>A0A7S4RBE8</accession>
<feature type="compositionally biased region" description="Polar residues" evidence="1">
    <location>
        <begin position="1"/>
        <end position="16"/>
    </location>
</feature>
<feature type="compositionally biased region" description="Low complexity" evidence="1">
    <location>
        <begin position="17"/>
        <end position="28"/>
    </location>
</feature>
<reference evidence="2" key="1">
    <citation type="submission" date="2021-01" db="EMBL/GenBank/DDBJ databases">
        <authorList>
            <person name="Corre E."/>
            <person name="Pelletier E."/>
            <person name="Niang G."/>
            <person name="Scheremetjew M."/>
            <person name="Finn R."/>
            <person name="Kale V."/>
            <person name="Holt S."/>
            <person name="Cochrane G."/>
            <person name="Meng A."/>
            <person name="Brown T."/>
            <person name="Cohen L."/>
        </authorList>
    </citation>
    <scope>NUCLEOTIDE SEQUENCE</scope>
    <source>
        <strain evidence="2">CCMP3105</strain>
    </source>
</reference>
<dbReference type="AlphaFoldDB" id="A0A7S4RBE8"/>
<organism evidence="2">
    <name type="scientific">Alexandrium monilatum</name>
    <dbReference type="NCBI Taxonomy" id="311494"/>
    <lineage>
        <taxon>Eukaryota</taxon>
        <taxon>Sar</taxon>
        <taxon>Alveolata</taxon>
        <taxon>Dinophyceae</taxon>
        <taxon>Gonyaulacales</taxon>
        <taxon>Pyrocystaceae</taxon>
        <taxon>Alexandrium</taxon>
    </lineage>
</organism>
<evidence type="ECO:0000256" key="1">
    <source>
        <dbReference type="SAM" id="MobiDB-lite"/>
    </source>
</evidence>
<name>A0A7S4RBE8_9DINO</name>
<evidence type="ECO:0008006" key="3">
    <source>
        <dbReference type="Google" id="ProtNLM"/>
    </source>
</evidence>
<evidence type="ECO:0000313" key="2">
    <source>
        <dbReference type="EMBL" id="CAE4609377.1"/>
    </source>
</evidence>